<comment type="caution">
    <text evidence="8">The sequence shown here is derived from an EMBL/GenBank/DDBJ whole genome shotgun (WGS) entry which is preliminary data.</text>
</comment>
<dbReference type="InParanoid" id="A0A2P5HE34"/>
<organism evidence="8 9">
    <name type="scientific">Diaporthe helianthi</name>
    <dbReference type="NCBI Taxonomy" id="158607"/>
    <lineage>
        <taxon>Eukaryota</taxon>
        <taxon>Fungi</taxon>
        <taxon>Dikarya</taxon>
        <taxon>Ascomycota</taxon>
        <taxon>Pezizomycotina</taxon>
        <taxon>Sordariomycetes</taxon>
        <taxon>Sordariomycetidae</taxon>
        <taxon>Diaporthales</taxon>
        <taxon>Diaporthaceae</taxon>
        <taxon>Diaporthe</taxon>
    </lineage>
</organism>
<dbReference type="EMBL" id="MAVT02005122">
    <property type="protein sequence ID" value="POS68492.1"/>
    <property type="molecule type" value="Genomic_DNA"/>
</dbReference>
<dbReference type="PANTHER" id="PTHR10869">
    <property type="entry name" value="PROLYL 4-HYDROXYLASE ALPHA SUBUNIT"/>
    <property type="match status" value="1"/>
</dbReference>
<dbReference type="AlphaFoldDB" id="A0A2P5HE34"/>
<dbReference type="SMART" id="SM00702">
    <property type="entry name" value="P4Hc"/>
    <property type="match status" value="1"/>
</dbReference>
<sequence>MRASIKFSFPYIPHNAGSPLVVAIALGLIYFGKWHYGIHDDSIDTYQCLPKQFSPIILSANPLLVHIDEFVTPFEAEYLISLAEFETSTIGFSDRLINTTTRRSQSAVLPDVLDKNISDPVIQCVLERASAFQGHVPLSHTEPLQLVRYRAGNYYKAHYDAWESNDPATQGNRETSFFVILRSKGLLGSVGKEGETVAREGARASTGTSFQRLRKRFAHDRLCEVIECGEGLEGIVAKPVALSALFWVNLMENGSVHPGSLHQGLELPEGEVEKIGMNIWTWNRPYLD</sequence>
<name>A0A2P5HE34_DIAHE</name>
<evidence type="ECO:0000256" key="1">
    <source>
        <dbReference type="ARBA" id="ARBA00001961"/>
    </source>
</evidence>
<dbReference type="GO" id="GO:0004656">
    <property type="term" value="F:procollagen-proline 4-dioxygenase activity"/>
    <property type="evidence" value="ECO:0007669"/>
    <property type="project" value="TreeGrafter"/>
</dbReference>
<dbReference type="STRING" id="158607.A0A2P5HE34"/>
<proteinExistence type="predicted"/>
<dbReference type="InterPro" id="IPR045054">
    <property type="entry name" value="P4HA-like"/>
</dbReference>
<dbReference type="Proteomes" id="UP000094444">
    <property type="component" value="Unassembled WGS sequence"/>
</dbReference>
<evidence type="ECO:0000256" key="4">
    <source>
        <dbReference type="ARBA" id="ARBA00023002"/>
    </source>
</evidence>
<keyword evidence="2" id="KW-0479">Metal-binding</keyword>
<keyword evidence="6" id="KW-1133">Transmembrane helix</keyword>
<reference evidence="8" key="1">
    <citation type="submission" date="2017-09" db="EMBL/GenBank/DDBJ databases">
        <title>Polyketide synthases of a Diaporthe helianthi virulent isolate.</title>
        <authorList>
            <person name="Baroncelli R."/>
        </authorList>
    </citation>
    <scope>NUCLEOTIDE SEQUENCE [LARGE SCALE GENOMIC DNA]</scope>
    <source>
        <strain evidence="8">7/96</strain>
    </source>
</reference>
<evidence type="ECO:0000259" key="7">
    <source>
        <dbReference type="SMART" id="SM00702"/>
    </source>
</evidence>
<gene>
    <name evidence="8" type="ORF">DHEL01_v213114</name>
</gene>
<keyword evidence="6" id="KW-0472">Membrane</keyword>
<keyword evidence="4" id="KW-0560">Oxidoreductase</keyword>
<keyword evidence="3" id="KW-0223">Dioxygenase</keyword>
<dbReference type="Gene3D" id="2.60.120.620">
    <property type="entry name" value="q2cbj1_9rhob like domain"/>
    <property type="match status" value="1"/>
</dbReference>
<keyword evidence="9" id="KW-1185">Reference proteome</keyword>
<evidence type="ECO:0000256" key="2">
    <source>
        <dbReference type="ARBA" id="ARBA00022723"/>
    </source>
</evidence>
<accession>A0A2P5HE34</accession>
<dbReference type="GO" id="GO:0005783">
    <property type="term" value="C:endoplasmic reticulum"/>
    <property type="evidence" value="ECO:0007669"/>
    <property type="project" value="TreeGrafter"/>
</dbReference>
<protein>
    <submittedName>
        <fullName evidence="8">Oxidoreductase</fullName>
    </submittedName>
</protein>
<evidence type="ECO:0000256" key="6">
    <source>
        <dbReference type="SAM" id="Phobius"/>
    </source>
</evidence>
<evidence type="ECO:0000256" key="5">
    <source>
        <dbReference type="ARBA" id="ARBA00023004"/>
    </source>
</evidence>
<evidence type="ECO:0000256" key="3">
    <source>
        <dbReference type="ARBA" id="ARBA00022964"/>
    </source>
</evidence>
<keyword evidence="5" id="KW-0408">Iron</keyword>
<dbReference type="OrthoDB" id="420380at2759"/>
<evidence type="ECO:0000313" key="9">
    <source>
        <dbReference type="Proteomes" id="UP000094444"/>
    </source>
</evidence>
<keyword evidence="6" id="KW-0812">Transmembrane</keyword>
<dbReference type="GO" id="GO:0005506">
    <property type="term" value="F:iron ion binding"/>
    <property type="evidence" value="ECO:0007669"/>
    <property type="project" value="InterPro"/>
</dbReference>
<feature type="transmembrane region" description="Helical" evidence="6">
    <location>
        <begin position="12"/>
        <end position="31"/>
    </location>
</feature>
<feature type="domain" description="Prolyl 4-hydroxylase alpha subunit" evidence="7">
    <location>
        <begin position="62"/>
        <end position="282"/>
    </location>
</feature>
<comment type="cofactor">
    <cofactor evidence="1">
        <name>L-ascorbate</name>
        <dbReference type="ChEBI" id="CHEBI:38290"/>
    </cofactor>
</comment>
<evidence type="ECO:0000313" key="8">
    <source>
        <dbReference type="EMBL" id="POS68492.1"/>
    </source>
</evidence>
<dbReference type="PANTHER" id="PTHR10869:SF242">
    <property type="entry name" value="PROLYL 4-HYDROXYLASE ALPHA SUBUNIT DOMAIN-CONTAINING PROTEIN"/>
    <property type="match status" value="1"/>
</dbReference>
<dbReference type="GO" id="GO:0031418">
    <property type="term" value="F:L-ascorbic acid binding"/>
    <property type="evidence" value="ECO:0007669"/>
    <property type="project" value="InterPro"/>
</dbReference>
<dbReference type="InterPro" id="IPR006620">
    <property type="entry name" value="Pro_4_hyd_alph"/>
</dbReference>